<comment type="caution">
    <text evidence="4">The sequence shown here is derived from an EMBL/GenBank/DDBJ whole genome shotgun (WGS) entry which is preliminary data.</text>
</comment>
<protein>
    <submittedName>
        <fullName evidence="4">CHAT domain-containing protein</fullName>
    </submittedName>
</protein>
<dbReference type="Pfam" id="PF12770">
    <property type="entry name" value="CHAT"/>
    <property type="match status" value="1"/>
</dbReference>
<keyword evidence="2" id="KW-0732">Signal</keyword>
<keyword evidence="5" id="KW-1185">Reference proteome</keyword>
<dbReference type="Proteomes" id="UP001523392">
    <property type="component" value="Unassembled WGS sequence"/>
</dbReference>
<feature type="chain" id="PRO_5045523914" evidence="2">
    <location>
        <begin position="22"/>
        <end position="1001"/>
    </location>
</feature>
<dbReference type="RefSeq" id="WP_252955343.1">
    <property type="nucleotide sequence ID" value="NZ_JAFIRR010000149.1"/>
</dbReference>
<keyword evidence="1" id="KW-0175">Coiled coil</keyword>
<feature type="coiled-coil region" evidence="1">
    <location>
        <begin position="535"/>
        <end position="581"/>
    </location>
</feature>
<accession>A0ABT1DA19</accession>
<dbReference type="EMBL" id="JAFIRR010000149">
    <property type="protein sequence ID" value="MCO6418714.1"/>
    <property type="molecule type" value="Genomic_DNA"/>
</dbReference>
<dbReference type="SUPFAM" id="SSF48452">
    <property type="entry name" value="TPR-like"/>
    <property type="match status" value="1"/>
</dbReference>
<evidence type="ECO:0000313" key="5">
    <source>
        <dbReference type="Proteomes" id="UP001523392"/>
    </source>
</evidence>
<evidence type="ECO:0000313" key="4">
    <source>
        <dbReference type="EMBL" id="MCO6418714.1"/>
    </source>
</evidence>
<evidence type="ECO:0000259" key="3">
    <source>
        <dbReference type="Pfam" id="PF12770"/>
    </source>
</evidence>
<sequence>MSPRRLPPALRLLPALGLLLAACSTPPEDSFVAPAQRAAAGEPAGVDAKGEACLAQRGNPLPADLPVAGVQEVFCGGWTSAAARVATLRGSTDAATLDQLAGGGLWRTWLDQRVTCAAPQATTIAGGYAARLLACTRKAGGWPHVAMVAAGPHGPVLADGVATSTPVMERLAAGQVTAAGAAQPRSAALELAVRRMAAESFSANDVSRFETLMAAGRDLNQLENFAAAEDAYRAALALQERVLGREDPNIVLPLLHLALNLAAQNRLDEAEVLFTRAEGLAPRAADETAVPRLAHYRGLAAQRAHKLEEAATHLREAEAGYAALLPSSMLGTSDSEVNLLADPTATTAAFGLAEVRRNLSRVLATTGHPAEAEAKIAESRRLLRQVGNAPGPMIARTLRTEGRNAASLGRNEAAARQLEAAARRFAVAAPGERPEAVTLFLSGGRRQATGRRSEALSAFRAGADILRARQLALPATMVLPYLDALEAEAAARPDQAEALRREMFAAAQLAQRSNTVRFVQQASARIGASGGDQRVSEAVRRLQDADQALRDLFAERDAAPSAAIDARIAEAQQARAEAESEVAAAAPGYRQLLLATADFNAVNAVLAPQEALVTMLLGRHSAWVLALRDGKVYSARASLGEAEAAGLVNAIRAGVIDQNGAPGRFDPAPAQALYNALLKPLEAALDGAETLVVVPDGPLLGIPFGLLLTGPVTDPNLGKAPFLIKRHGIVHVPSPQTLVTLRGTGAASSAPLAYGGFGDFSPPTPAQLLRSFPVDRCAADARLAQGLTRLPGTRREVLEVQHLLGAGPRDIRLGTEFTAAALRQADLGSRRILHLATHALLPGELSCLPEPSIVVSPPPGAPDANAAFVKASDLLGLKLNADLIILSACNTGGPSGAGGGEALSGLARAFFYAGARGLMVTHWAVNDDAAMLIVSDSMRRQQGGASSAAALRGAQRLILDEAGLRLPAEFGHPYYWAPFALIGDGKRAPQVNAAAAAAPRG</sequence>
<dbReference type="Gene3D" id="1.25.40.10">
    <property type="entry name" value="Tetratricopeptide repeat domain"/>
    <property type="match status" value="1"/>
</dbReference>
<feature type="signal peptide" evidence="2">
    <location>
        <begin position="1"/>
        <end position="21"/>
    </location>
</feature>
<evidence type="ECO:0000256" key="2">
    <source>
        <dbReference type="SAM" id="SignalP"/>
    </source>
</evidence>
<gene>
    <name evidence="4" type="ORF">JYK14_21505</name>
</gene>
<dbReference type="InterPro" id="IPR024983">
    <property type="entry name" value="CHAT_dom"/>
</dbReference>
<feature type="domain" description="CHAT" evidence="3">
    <location>
        <begin position="668"/>
        <end position="984"/>
    </location>
</feature>
<reference evidence="4 5" key="1">
    <citation type="submission" date="2021-12" db="EMBL/GenBank/DDBJ databases">
        <title>Siccirubricoccus leaddurans sp. nov., a high concentration Zn2+ tolerance bacterium.</title>
        <authorList>
            <person name="Cao Y."/>
        </authorList>
    </citation>
    <scope>NUCLEOTIDE SEQUENCE [LARGE SCALE GENOMIC DNA]</scope>
    <source>
        <strain evidence="4 5">KC 17139</strain>
    </source>
</reference>
<evidence type="ECO:0000256" key="1">
    <source>
        <dbReference type="SAM" id="Coils"/>
    </source>
</evidence>
<dbReference type="PROSITE" id="PS51257">
    <property type="entry name" value="PROKAR_LIPOPROTEIN"/>
    <property type="match status" value="1"/>
</dbReference>
<dbReference type="InterPro" id="IPR011990">
    <property type="entry name" value="TPR-like_helical_dom_sf"/>
</dbReference>
<name>A0ABT1DA19_9PROT</name>
<dbReference type="Pfam" id="PF13424">
    <property type="entry name" value="TPR_12"/>
    <property type="match status" value="1"/>
</dbReference>
<proteinExistence type="predicted"/>
<organism evidence="4 5">
    <name type="scientific">Siccirubricoccus soli</name>
    <dbReference type="NCBI Taxonomy" id="2899147"/>
    <lineage>
        <taxon>Bacteria</taxon>
        <taxon>Pseudomonadati</taxon>
        <taxon>Pseudomonadota</taxon>
        <taxon>Alphaproteobacteria</taxon>
        <taxon>Acetobacterales</taxon>
        <taxon>Roseomonadaceae</taxon>
        <taxon>Siccirubricoccus</taxon>
    </lineage>
</organism>